<sequence length="174" mass="19437">MADTVAWRTSLLPIHAYHQLRLVLILAIYSDHKARTRNGMSLKRLAQLDFLLLNPLLFLHVYPGKYISDGLQGINSGLTLPKDMNVQVLRYAPVINALVSRELVTARKLRTGTKVILTKHGKIIAAEVQGTLKWAETSQLAALVVSATDGSKEKEIQQRIDEVLTNKQFDALIK</sequence>
<protein>
    <submittedName>
        <fullName evidence="1">Uncharacterized protein</fullName>
    </submittedName>
</protein>
<reference evidence="1 2" key="1">
    <citation type="submission" date="2017-10" db="EMBL/GenBank/DDBJ databases">
        <title>Bifidobacterium xylocopum sp. nov. and Bifidobacterium aemilianum sp. nov., from the carpenter bee (Xylocopa violacea) digestive tract.</title>
        <authorList>
            <person name="Alberoni D."/>
            <person name="Baffoni L."/>
            <person name="Di Gioia D."/>
            <person name="Gaggia F."/>
            <person name="Biavati B."/>
        </authorList>
    </citation>
    <scope>NUCLEOTIDE SEQUENCE [LARGE SCALE GENOMIC DNA]</scope>
    <source>
        <strain evidence="1 2">XV2</strain>
    </source>
</reference>
<dbReference type="AlphaFoldDB" id="A0A366KGL9"/>
<name>A0A366KGL9_9BIFI</name>
<evidence type="ECO:0000313" key="2">
    <source>
        <dbReference type="Proteomes" id="UP000252345"/>
    </source>
</evidence>
<proteinExistence type="predicted"/>
<organism evidence="1 2">
    <name type="scientific">Bifidobacterium xylocopae</name>
    <dbReference type="NCBI Taxonomy" id="2493119"/>
    <lineage>
        <taxon>Bacteria</taxon>
        <taxon>Bacillati</taxon>
        <taxon>Actinomycetota</taxon>
        <taxon>Actinomycetes</taxon>
        <taxon>Bifidobacteriales</taxon>
        <taxon>Bifidobacteriaceae</taxon>
        <taxon>Bifidobacterium</taxon>
    </lineage>
</organism>
<keyword evidence="2" id="KW-1185">Reference proteome</keyword>
<accession>A0A366KGL9</accession>
<dbReference type="Proteomes" id="UP000252345">
    <property type="component" value="Unassembled WGS sequence"/>
</dbReference>
<dbReference type="EMBL" id="PDCH01000002">
    <property type="protein sequence ID" value="RBP99831.1"/>
    <property type="molecule type" value="Genomic_DNA"/>
</dbReference>
<evidence type="ECO:0000313" key="1">
    <source>
        <dbReference type="EMBL" id="RBP99831.1"/>
    </source>
</evidence>
<gene>
    <name evidence="1" type="ORF">CRD59_02015</name>
</gene>
<comment type="caution">
    <text evidence="1">The sequence shown here is derived from an EMBL/GenBank/DDBJ whole genome shotgun (WGS) entry which is preliminary data.</text>
</comment>